<accession>S3N0Z3</accession>
<dbReference type="eggNOG" id="ENOG502ZDSP">
    <property type="taxonomic scope" value="Bacteria"/>
</dbReference>
<evidence type="ECO:0000313" key="2">
    <source>
        <dbReference type="Proteomes" id="UP000014568"/>
    </source>
</evidence>
<evidence type="ECO:0000313" key="1">
    <source>
        <dbReference type="EMBL" id="EPF73790.1"/>
    </source>
</evidence>
<evidence type="ECO:0008006" key="3">
    <source>
        <dbReference type="Google" id="ProtNLM"/>
    </source>
</evidence>
<sequence>MTTTKISICNMALNQIGAKSIQSFDDHTDNARRCAVLYDQTRKALLRMHPWSCAKKRTQLAPVSTHPVFDYAHAFRLPSDFVRLYSTGSTNFEIENNHILSNLNVINLTYIYDNNNEDTWDSLLVEAMTYYMAHKLGKAITGSNAESDSAWQSLQMLLKQARAINGQERPSQDFSSNYESSLIGVRY</sequence>
<name>S3N0Z3_9GAMM</name>
<dbReference type="EMBL" id="ATGI01000023">
    <property type="protein sequence ID" value="EPF73790.1"/>
    <property type="molecule type" value="Genomic_DNA"/>
</dbReference>
<reference evidence="1 2" key="1">
    <citation type="submission" date="2013-06" db="EMBL/GenBank/DDBJ databases">
        <title>The Genome Sequence of Acinetobacter rudis CIP 110305.</title>
        <authorList>
            <consortium name="The Broad Institute Genome Sequencing Platform"/>
            <consortium name="The Broad Institute Genome Sequencing Center for Infectious Disease"/>
            <person name="Cerqueira G."/>
            <person name="Feldgarden M."/>
            <person name="Courvalin P."/>
            <person name="Perichon B."/>
            <person name="Grillot-Courvalin C."/>
            <person name="Clermont D."/>
            <person name="Rocha E."/>
            <person name="Yoon E.-J."/>
            <person name="Nemec A."/>
            <person name="Young S.K."/>
            <person name="Zeng Q."/>
            <person name="Gargeya S."/>
            <person name="Fitzgerald M."/>
            <person name="Abouelleil A."/>
            <person name="Alvarado L."/>
            <person name="Berlin A.M."/>
            <person name="Chapman S.B."/>
            <person name="Dewar J."/>
            <person name="Goldberg J."/>
            <person name="Griggs A."/>
            <person name="Gujja S."/>
            <person name="Hansen M."/>
            <person name="Howarth C."/>
            <person name="Imamovic A."/>
            <person name="Larimer J."/>
            <person name="McCowan C."/>
            <person name="Murphy C."/>
            <person name="Pearson M."/>
            <person name="Priest M."/>
            <person name="Roberts A."/>
            <person name="Saif S."/>
            <person name="Shea T."/>
            <person name="Sykes S."/>
            <person name="Wortman J."/>
            <person name="Nusbaum C."/>
            <person name="Birren B."/>
        </authorList>
    </citation>
    <scope>NUCLEOTIDE SEQUENCE [LARGE SCALE GENOMIC DNA]</scope>
    <source>
        <strain evidence="1 2">CIP 110305</strain>
    </source>
</reference>
<keyword evidence="2" id="KW-1185">Reference proteome</keyword>
<dbReference type="OrthoDB" id="7278537at2"/>
<comment type="caution">
    <text evidence="1">The sequence shown here is derived from an EMBL/GenBank/DDBJ whole genome shotgun (WGS) entry which is preliminary data.</text>
</comment>
<proteinExistence type="predicted"/>
<dbReference type="HOGENOM" id="CLU_098962_1_0_6"/>
<protein>
    <recommendedName>
        <fullName evidence="3">Phage protein</fullName>
    </recommendedName>
</protein>
<dbReference type="RefSeq" id="WP_016656356.1">
    <property type="nucleotide sequence ID" value="NZ_KE340353.1"/>
</dbReference>
<dbReference type="AlphaFoldDB" id="S3N0Z3"/>
<organism evidence="1 2">
    <name type="scientific">Acinetobacter rudis CIP 110305</name>
    <dbReference type="NCBI Taxonomy" id="421052"/>
    <lineage>
        <taxon>Bacteria</taxon>
        <taxon>Pseudomonadati</taxon>
        <taxon>Pseudomonadota</taxon>
        <taxon>Gammaproteobacteria</taxon>
        <taxon>Moraxellales</taxon>
        <taxon>Moraxellaceae</taxon>
        <taxon>Acinetobacter</taxon>
    </lineage>
</organism>
<dbReference type="STRING" id="632955.GCA_000829675_00708"/>
<dbReference type="PATRIC" id="fig|421052.3.peg.1904"/>
<dbReference type="Proteomes" id="UP000014568">
    <property type="component" value="Unassembled WGS sequence"/>
</dbReference>
<gene>
    <name evidence="1" type="ORF">F945_01949</name>
</gene>